<comment type="caution">
    <text evidence="10">The sequence shown here is derived from an EMBL/GenBank/DDBJ whole genome shotgun (WGS) entry which is preliminary data.</text>
</comment>
<evidence type="ECO:0000256" key="3">
    <source>
        <dbReference type="ARBA" id="ARBA00022801"/>
    </source>
</evidence>
<evidence type="ECO:0000256" key="4">
    <source>
        <dbReference type="ARBA" id="ARBA00022813"/>
    </source>
</evidence>
<evidence type="ECO:0000256" key="5">
    <source>
        <dbReference type="ARBA" id="ARBA00023204"/>
    </source>
</evidence>
<evidence type="ECO:0000256" key="2">
    <source>
        <dbReference type="ARBA" id="ARBA00022763"/>
    </source>
</evidence>
<dbReference type="EMBL" id="JAUEDK010000060">
    <property type="protein sequence ID" value="MDN0077279.1"/>
    <property type="molecule type" value="Genomic_DNA"/>
</dbReference>
<proteinExistence type="inferred from homology"/>
<evidence type="ECO:0000256" key="8">
    <source>
        <dbReference type="SAM" id="MobiDB-lite"/>
    </source>
</evidence>
<feature type="compositionally biased region" description="Basic and acidic residues" evidence="8">
    <location>
        <begin position="1"/>
        <end position="13"/>
    </location>
</feature>
<dbReference type="InterPro" id="IPR039418">
    <property type="entry name" value="LexA-like"/>
</dbReference>
<gene>
    <name evidence="10" type="ORF">QU481_20815</name>
</gene>
<dbReference type="PANTHER" id="PTHR33516">
    <property type="entry name" value="LEXA REPRESSOR"/>
    <property type="match status" value="1"/>
</dbReference>
<evidence type="ECO:0000313" key="10">
    <source>
        <dbReference type="EMBL" id="MDN0077279.1"/>
    </source>
</evidence>
<evidence type="ECO:0000256" key="7">
    <source>
        <dbReference type="RuleBase" id="RU003991"/>
    </source>
</evidence>
<feature type="region of interest" description="Disordered" evidence="8">
    <location>
        <begin position="1"/>
        <end position="25"/>
    </location>
</feature>
<keyword evidence="11" id="KW-1185">Reference proteome</keyword>
<keyword evidence="2" id="KW-0227">DNA damage</keyword>
<dbReference type="SUPFAM" id="SSF51306">
    <property type="entry name" value="LexA/Signal peptidase"/>
    <property type="match status" value="1"/>
</dbReference>
<name>A0ABT7XU16_9NEIS</name>
<dbReference type="CDD" id="cd06529">
    <property type="entry name" value="S24_LexA-like"/>
    <property type="match status" value="1"/>
</dbReference>
<dbReference type="InterPro" id="IPR015927">
    <property type="entry name" value="Peptidase_S24_S26A/B/C"/>
</dbReference>
<reference evidence="10" key="1">
    <citation type="submission" date="2023-06" db="EMBL/GenBank/DDBJ databases">
        <authorList>
            <person name="Zhang S."/>
        </authorList>
    </citation>
    <scope>NUCLEOTIDE SEQUENCE</scope>
    <source>
        <strain evidence="10">SG2303</strain>
    </source>
</reference>
<dbReference type="Gene3D" id="2.10.109.10">
    <property type="entry name" value="Umud Fragment, subunit A"/>
    <property type="match status" value="1"/>
</dbReference>
<dbReference type="NCBIfam" id="NF007621">
    <property type="entry name" value="PRK10276.1"/>
    <property type="match status" value="1"/>
</dbReference>
<keyword evidence="3 7" id="KW-0378">Hydrolase</keyword>
<dbReference type="PANTHER" id="PTHR33516:SF2">
    <property type="entry name" value="LEXA REPRESSOR-RELATED"/>
    <property type="match status" value="1"/>
</dbReference>
<protein>
    <submittedName>
        <fullName evidence="10">LexA family transcriptional regulator</fullName>
    </submittedName>
</protein>
<accession>A0ABT7XU16</accession>
<dbReference type="InterPro" id="IPR050077">
    <property type="entry name" value="LexA_repressor"/>
</dbReference>
<dbReference type="Proteomes" id="UP001168540">
    <property type="component" value="Unassembled WGS sequence"/>
</dbReference>
<keyword evidence="4 7" id="KW-0068">Autocatalytic cleavage</keyword>
<keyword evidence="6" id="KW-0742">SOS response</keyword>
<sequence length="208" mass="23154">MSKDGRGGRREGAGRPTGTGRFGDEPLVKMALPARLRQEVIDFAVARLAKHHETSPLVDRLPTPEHVLRAPLQPSHRAVPLYLQGVRAGFPTPAADEVDQELDLNQYLLEGDGETTFMVRVEGDSMIEAGLFDDDLLVVNRRQRPQHGDIVVALLDGTEFTCKRLYSKDGRIALLPENPAYPPIEIRGEREMKIWGVVTGMVRKLGRK</sequence>
<evidence type="ECO:0000313" key="11">
    <source>
        <dbReference type="Proteomes" id="UP001168540"/>
    </source>
</evidence>
<dbReference type="RefSeq" id="WP_289831924.1">
    <property type="nucleotide sequence ID" value="NZ_JAUEDK010000060.1"/>
</dbReference>
<dbReference type="Pfam" id="PF00717">
    <property type="entry name" value="Peptidase_S24"/>
    <property type="match status" value="1"/>
</dbReference>
<dbReference type="InterPro" id="IPR006197">
    <property type="entry name" value="Peptidase_S24_LexA"/>
</dbReference>
<dbReference type="InterPro" id="IPR036286">
    <property type="entry name" value="LexA/Signal_pep-like_sf"/>
</dbReference>
<evidence type="ECO:0000256" key="6">
    <source>
        <dbReference type="ARBA" id="ARBA00023236"/>
    </source>
</evidence>
<feature type="domain" description="Peptidase S24/S26A/S26B/S26C" evidence="9">
    <location>
        <begin position="80"/>
        <end position="198"/>
    </location>
</feature>
<evidence type="ECO:0000256" key="1">
    <source>
        <dbReference type="ARBA" id="ARBA00007484"/>
    </source>
</evidence>
<comment type="similarity">
    <text evidence="1 7">Belongs to the peptidase S24 family.</text>
</comment>
<evidence type="ECO:0000259" key="9">
    <source>
        <dbReference type="Pfam" id="PF00717"/>
    </source>
</evidence>
<dbReference type="PRINTS" id="PR00726">
    <property type="entry name" value="LEXASERPTASE"/>
</dbReference>
<keyword evidence="5" id="KW-0234">DNA repair</keyword>
<organism evidence="10 11">
    <name type="scientific">Crenobacter oryzisoli</name>
    <dbReference type="NCBI Taxonomy" id="3056844"/>
    <lineage>
        <taxon>Bacteria</taxon>
        <taxon>Pseudomonadati</taxon>
        <taxon>Pseudomonadota</taxon>
        <taxon>Betaproteobacteria</taxon>
        <taxon>Neisseriales</taxon>
        <taxon>Neisseriaceae</taxon>
        <taxon>Crenobacter</taxon>
    </lineage>
</organism>